<comment type="subunit">
    <text evidence="3">Homotrimer.</text>
</comment>
<keyword evidence="4" id="KW-0456">Lyase</keyword>
<name>A0A3Q8CVQ0_9LACO</name>
<dbReference type="InterPro" id="IPR000887">
    <property type="entry name" value="Aldlse_KDPG_KHG"/>
</dbReference>
<keyword evidence="5" id="KW-0119">Carbohydrate metabolism</keyword>
<dbReference type="CDD" id="cd00452">
    <property type="entry name" value="KDPG_aldolase"/>
    <property type="match status" value="1"/>
</dbReference>
<organism evidence="6 7">
    <name type="scientific">Liquorilactobacillus nagelii</name>
    <dbReference type="NCBI Taxonomy" id="82688"/>
    <lineage>
        <taxon>Bacteria</taxon>
        <taxon>Bacillati</taxon>
        <taxon>Bacillota</taxon>
        <taxon>Bacilli</taxon>
        <taxon>Lactobacillales</taxon>
        <taxon>Lactobacillaceae</taxon>
        <taxon>Liquorilactobacillus</taxon>
    </lineage>
</organism>
<dbReference type="KEGG" id="lng:BSQ50_09475"/>
<dbReference type="Gene3D" id="3.20.20.70">
    <property type="entry name" value="Aldolase class I"/>
    <property type="match status" value="1"/>
</dbReference>
<dbReference type="PANTHER" id="PTHR30246:SF1">
    <property type="entry name" value="2-DEHYDRO-3-DEOXY-6-PHOSPHOGALACTONATE ALDOLASE-RELATED"/>
    <property type="match status" value="1"/>
</dbReference>
<evidence type="ECO:0000313" key="7">
    <source>
        <dbReference type="Proteomes" id="UP000324497"/>
    </source>
</evidence>
<keyword evidence="7" id="KW-1185">Reference proteome</keyword>
<proteinExistence type="inferred from homology"/>
<evidence type="ECO:0000313" key="6">
    <source>
        <dbReference type="EMBL" id="AUJ33263.1"/>
    </source>
</evidence>
<dbReference type="GO" id="GO:0016829">
    <property type="term" value="F:lyase activity"/>
    <property type="evidence" value="ECO:0007669"/>
    <property type="project" value="UniProtKB-KW"/>
</dbReference>
<dbReference type="NCBIfam" id="NF005119">
    <property type="entry name" value="PRK06552.1"/>
    <property type="match status" value="1"/>
</dbReference>
<evidence type="ECO:0000256" key="5">
    <source>
        <dbReference type="ARBA" id="ARBA00023277"/>
    </source>
</evidence>
<protein>
    <submittedName>
        <fullName evidence="6">Bifunctional 2-keto-4-hydroxyglutarate aldolase/2-keto-3-deoxy-6-phosphogluconate aldolase</fullName>
    </submittedName>
</protein>
<dbReference type="Pfam" id="PF01081">
    <property type="entry name" value="Aldolase"/>
    <property type="match status" value="1"/>
</dbReference>
<dbReference type="RefSeq" id="WP_148127358.1">
    <property type="nucleotide sequence ID" value="NZ_CP018180.1"/>
</dbReference>
<comment type="similarity">
    <text evidence="2">Belongs to the KHG/KDPG aldolase family.</text>
</comment>
<sequence length="215" mass="22643">MKKVTILNKIVDSGIVAVIRGESPEKATKTAEAVIKGGVKGIELTFTVPKIDRVIAELSQKYRGSKVAIGAGTVLDATSARIAILAGAEFIVSPSFNVEVAKICNLYQIPYVPGCMTVTEVQTALSYGVDIIKMFPGSVTGPKMINAIHGPLPYVSIMPTGGVSLDNMADWFKAGAVVVGTGSNLTGAADHDDLETVTAMAEKYISKLTQLRKNS</sequence>
<dbReference type="AlphaFoldDB" id="A0A3Q8CVQ0"/>
<reference evidence="6 7" key="1">
    <citation type="submission" date="2016-11" db="EMBL/GenBank/DDBJ databases">
        <title>Interaction between Lactobacillus species and yeast in water kefir.</title>
        <authorList>
            <person name="Behr J."/>
            <person name="Xu D."/>
            <person name="Vogel R.F."/>
        </authorList>
    </citation>
    <scope>NUCLEOTIDE SEQUENCE [LARGE SCALE GENOMIC DNA]</scope>
    <source>
        <strain evidence="6 7">TMW 1.1827</strain>
    </source>
</reference>
<evidence type="ECO:0000256" key="1">
    <source>
        <dbReference type="ARBA" id="ARBA00004761"/>
    </source>
</evidence>
<dbReference type="Proteomes" id="UP000324497">
    <property type="component" value="Chromosome"/>
</dbReference>
<evidence type="ECO:0000256" key="4">
    <source>
        <dbReference type="ARBA" id="ARBA00023239"/>
    </source>
</evidence>
<dbReference type="InterPro" id="IPR013785">
    <property type="entry name" value="Aldolase_TIM"/>
</dbReference>
<dbReference type="EMBL" id="CP018180">
    <property type="protein sequence ID" value="AUJ33263.1"/>
    <property type="molecule type" value="Genomic_DNA"/>
</dbReference>
<dbReference type="SUPFAM" id="SSF51569">
    <property type="entry name" value="Aldolase"/>
    <property type="match status" value="1"/>
</dbReference>
<comment type="pathway">
    <text evidence="1">Carbohydrate acid metabolism.</text>
</comment>
<evidence type="ECO:0000256" key="3">
    <source>
        <dbReference type="ARBA" id="ARBA00011233"/>
    </source>
</evidence>
<gene>
    <name evidence="6" type="ORF">BSQ50_09475</name>
</gene>
<dbReference type="PANTHER" id="PTHR30246">
    <property type="entry name" value="2-KETO-3-DEOXY-6-PHOSPHOGLUCONATE ALDOLASE"/>
    <property type="match status" value="1"/>
</dbReference>
<dbReference type="NCBIfam" id="TIGR01182">
    <property type="entry name" value="eda"/>
    <property type="match status" value="1"/>
</dbReference>
<accession>A0A3Q8CVQ0</accession>
<evidence type="ECO:0000256" key="2">
    <source>
        <dbReference type="ARBA" id="ARBA00006906"/>
    </source>
</evidence>